<evidence type="ECO:0000313" key="3">
    <source>
        <dbReference type="Proteomes" id="UP000030907"/>
    </source>
</evidence>
<dbReference type="Gene3D" id="1.10.10.10">
    <property type="entry name" value="Winged helix-like DNA-binding domain superfamily/Winged helix DNA-binding domain"/>
    <property type="match status" value="1"/>
</dbReference>
<dbReference type="STRING" id="1515612.SKP52_13450"/>
<comment type="similarity">
    <text evidence="1">Belongs to the transposase 8 family.</text>
</comment>
<name>A0A0A7PK32_9SPHN</name>
<dbReference type="KEGG" id="sphk:SKP52_13450"/>
<reference evidence="2 3" key="1">
    <citation type="journal article" date="2015" name="Int. J. Syst. Evol. Microbiol.">
        <title>Description of Sphingopyxis fribergensis sp. nov. - a soil bacterium with the ability to degrade styrene and phenylacetic acid.</title>
        <authorList>
            <person name="Oelschlagel M."/>
            <person name="Ruckert C."/>
            <person name="Kalinowski J."/>
            <person name="Schmidt G."/>
            <person name="Schlomann M."/>
            <person name="Tischler D."/>
        </authorList>
    </citation>
    <scope>NUCLEOTIDE SEQUENCE [LARGE SCALE GENOMIC DNA]</scope>
    <source>
        <strain evidence="2 3">Kp5.2</strain>
    </source>
</reference>
<dbReference type="PANTHER" id="PTHR37936:SF3">
    <property type="entry name" value="TRANSPOSASE INSC FOR INSERTION ELEMENT IS2A-RELATED"/>
    <property type="match status" value="1"/>
</dbReference>
<dbReference type="GO" id="GO:0043565">
    <property type="term" value="F:sequence-specific DNA binding"/>
    <property type="evidence" value="ECO:0007669"/>
    <property type="project" value="InterPro"/>
</dbReference>
<dbReference type="NCBIfam" id="NF047595">
    <property type="entry name" value="IS66_ISRel24_TnpA"/>
    <property type="match status" value="1"/>
</dbReference>
<evidence type="ECO:0000313" key="2">
    <source>
        <dbReference type="EMBL" id="AJA09578.1"/>
    </source>
</evidence>
<dbReference type="Proteomes" id="UP000030907">
    <property type="component" value="Chromosome"/>
</dbReference>
<dbReference type="AlphaFoldDB" id="A0A0A7PK32"/>
<accession>A0A0A7PK32</accession>
<dbReference type="InterPro" id="IPR036388">
    <property type="entry name" value="WH-like_DNA-bd_sf"/>
</dbReference>
<dbReference type="InterPro" id="IPR010921">
    <property type="entry name" value="Trp_repressor/repl_initiator"/>
</dbReference>
<proteinExistence type="inferred from homology"/>
<sequence length="147" mass="15864">MMMTCDDAGTSVVRRFEVFTGAGQRREWSPEVKASIVAESYSGQETACAVARRHGLAPSQLFAWRRDLRKKLEDQGLTLPATPAFVPAVIEPLPSGDPAPVARRGRRRRRPTVSAVELEIDGVAVKIGRGADAAVIAAVIEALKATR</sequence>
<evidence type="ECO:0000256" key="1">
    <source>
        <dbReference type="ARBA" id="ARBA00009964"/>
    </source>
</evidence>
<dbReference type="GO" id="GO:0004803">
    <property type="term" value="F:transposase activity"/>
    <property type="evidence" value="ECO:0007669"/>
    <property type="project" value="InterPro"/>
</dbReference>
<organism evidence="2 3">
    <name type="scientific">Sphingopyxis fribergensis</name>
    <dbReference type="NCBI Taxonomy" id="1515612"/>
    <lineage>
        <taxon>Bacteria</taxon>
        <taxon>Pseudomonadati</taxon>
        <taxon>Pseudomonadota</taxon>
        <taxon>Alphaproteobacteria</taxon>
        <taxon>Sphingomonadales</taxon>
        <taxon>Sphingomonadaceae</taxon>
        <taxon>Sphingopyxis</taxon>
    </lineage>
</organism>
<dbReference type="Pfam" id="PF01527">
    <property type="entry name" value="HTH_Tnp_1"/>
    <property type="match status" value="1"/>
</dbReference>
<dbReference type="SUPFAM" id="SSF48295">
    <property type="entry name" value="TrpR-like"/>
    <property type="match status" value="1"/>
</dbReference>
<dbReference type="HOGENOM" id="CLU_113764_1_1_5"/>
<dbReference type="GO" id="GO:0006313">
    <property type="term" value="P:DNA transposition"/>
    <property type="evidence" value="ECO:0007669"/>
    <property type="project" value="InterPro"/>
</dbReference>
<keyword evidence="3" id="KW-1185">Reference proteome</keyword>
<dbReference type="EMBL" id="CP009122">
    <property type="protein sequence ID" value="AJA09578.1"/>
    <property type="molecule type" value="Genomic_DNA"/>
</dbReference>
<gene>
    <name evidence="2" type="ORF">SKP52_13450</name>
</gene>
<dbReference type="InterPro" id="IPR002514">
    <property type="entry name" value="Transposase_8"/>
</dbReference>
<dbReference type="OrthoDB" id="7476756at2"/>
<dbReference type="PANTHER" id="PTHR37936">
    <property type="entry name" value="TRANSPOSASE INSC FOR INSERTION ELEMENT IS2A-RELATED"/>
    <property type="match status" value="1"/>
</dbReference>
<protein>
    <submittedName>
        <fullName evidence="2">Transposase IS3/IS911 family protein</fullName>
    </submittedName>
</protein>